<evidence type="ECO:0000256" key="1">
    <source>
        <dbReference type="ARBA" id="ARBA00005964"/>
    </source>
</evidence>
<dbReference type="Pfam" id="PF00135">
    <property type="entry name" value="COesterase"/>
    <property type="match status" value="1"/>
</dbReference>
<reference evidence="4 5" key="1">
    <citation type="submission" date="2020-01" db="EMBL/GenBank/DDBJ databases">
        <title>Aspergillus terreus IFO 6365 whole genome shotgun sequence.</title>
        <authorList>
            <person name="Kanamasa S."/>
            <person name="Takahashi H."/>
        </authorList>
    </citation>
    <scope>NUCLEOTIDE SEQUENCE [LARGE SCALE GENOMIC DNA]</scope>
    <source>
        <strain evidence="4 5">IFO 6365</strain>
    </source>
</reference>
<gene>
    <name evidence="4" type="ORF">ATEIFO6365_0001101300</name>
</gene>
<keyword evidence="2" id="KW-0378">Hydrolase</keyword>
<dbReference type="InterPro" id="IPR029058">
    <property type="entry name" value="AB_hydrolase_fold"/>
</dbReference>
<protein>
    <submittedName>
        <fullName evidence="4">Cholinesterase</fullName>
    </submittedName>
</protein>
<evidence type="ECO:0000313" key="4">
    <source>
        <dbReference type="EMBL" id="GFF12789.1"/>
    </source>
</evidence>
<sequence>MQLQSLAGALLLCGSAFAAPAPPGSCKPPPSGPQPDSSRATLQTLNYNNLAAANNGTAAVFVHDELTQADAQKQCASIGESLFPWDSTPEANRTELNYQFDYLVFTRDLRPNEDIWVSAGSSKSSSHDECLAYSLHTKDVVSMRCDKKLPALCTSGVPPTTDVDRTVHATSKLTIPVDDYTITGYRDARSFRFLGIPFADPPVNELRFAPPKPYSGPKDIDATRLSDSCIQSQSSFGTLGNGGISEDCLYLNVYTPIVPAGEKHGKPLRKKPVAVYFYGGAFTKGTSAMIDYDGGNLASRNDVIVVTINYRVGALGWLATGNLTTGSYGTRDQIQALKWVNKHIAAFGGDPSHVTIFGQSAGGQSVIAMLSSSAARGLFSGAIVQSAPVDLPWFTRDVYANLVAPEIAKAVGCDDSTSEKDLLSCLRAVPATSYLDNSTKFSNAIDASSKAVAQNYLHTETLLASIEPLMPMVDDSHSGVIDDQFDVLLRTNRLPSRVPTMFTTVSDEAGLYVGRYVPDLGSTQTGLNLLFNIAYPSDLARQLIASDAYPLNHSDPDGIRNTAIDVLTHSEWSCAQAHLLKLAANGSSFPSIYEVEITDGHVQTNVSVPEVCTPNDNNNATCHSADVLPIWGTLNSKTQNVAPYYDADDLRHSQLLDDVFGAFFRERNPNPDLEFLRVRGPAYRATYEVFGRGGYSMPQYQPAQETLSLLGMPPATVQNPGLSDKCRVFEEYGYTFERAKYTA</sequence>
<organism evidence="4 5">
    <name type="scientific">Aspergillus terreus</name>
    <dbReference type="NCBI Taxonomy" id="33178"/>
    <lineage>
        <taxon>Eukaryota</taxon>
        <taxon>Fungi</taxon>
        <taxon>Dikarya</taxon>
        <taxon>Ascomycota</taxon>
        <taxon>Pezizomycotina</taxon>
        <taxon>Eurotiomycetes</taxon>
        <taxon>Eurotiomycetidae</taxon>
        <taxon>Eurotiales</taxon>
        <taxon>Aspergillaceae</taxon>
        <taxon>Aspergillus</taxon>
        <taxon>Aspergillus subgen. Circumdati</taxon>
    </lineage>
</organism>
<dbReference type="VEuPathDB" id="FungiDB:ATEG_01787"/>
<name>A0A5M3YR75_ASPTE</name>
<accession>A0A5M3YR75</accession>
<evidence type="ECO:0000256" key="2">
    <source>
        <dbReference type="ARBA" id="ARBA00022801"/>
    </source>
</evidence>
<evidence type="ECO:0000259" key="3">
    <source>
        <dbReference type="Pfam" id="PF00135"/>
    </source>
</evidence>
<comment type="caution">
    <text evidence="4">The sequence shown here is derived from an EMBL/GenBank/DDBJ whole genome shotgun (WGS) entry which is preliminary data.</text>
</comment>
<dbReference type="Gene3D" id="3.40.50.1820">
    <property type="entry name" value="alpha/beta hydrolase"/>
    <property type="match status" value="1"/>
</dbReference>
<dbReference type="OrthoDB" id="408631at2759"/>
<comment type="similarity">
    <text evidence="1">Belongs to the type-B carboxylesterase/lipase family.</text>
</comment>
<dbReference type="EMBL" id="BLJY01000001">
    <property type="protein sequence ID" value="GFF12789.1"/>
    <property type="molecule type" value="Genomic_DNA"/>
</dbReference>
<evidence type="ECO:0000313" key="5">
    <source>
        <dbReference type="Proteomes" id="UP000452235"/>
    </source>
</evidence>
<feature type="domain" description="Carboxylesterase type B" evidence="3">
    <location>
        <begin position="192"/>
        <end position="671"/>
    </location>
</feature>
<dbReference type="PANTHER" id="PTHR43142:SF6">
    <property type="entry name" value="PUTATIVE (AFU_ORTHOLOGUE AFUA_7G01710)-RELATED"/>
    <property type="match status" value="1"/>
</dbReference>
<dbReference type="AlphaFoldDB" id="A0A5M3YR75"/>
<dbReference type="PROSITE" id="PS00941">
    <property type="entry name" value="CARBOXYLESTERASE_B_2"/>
    <property type="match status" value="1"/>
</dbReference>
<dbReference type="InterPro" id="IPR019819">
    <property type="entry name" value="Carboxylesterase_B_CS"/>
</dbReference>
<dbReference type="PROSITE" id="PS00122">
    <property type="entry name" value="CARBOXYLESTERASE_B_1"/>
    <property type="match status" value="1"/>
</dbReference>
<dbReference type="PANTHER" id="PTHR43142">
    <property type="entry name" value="CARBOXYLIC ESTER HYDROLASE"/>
    <property type="match status" value="1"/>
</dbReference>
<keyword evidence="5" id="KW-1185">Reference proteome</keyword>
<dbReference type="InterPro" id="IPR019826">
    <property type="entry name" value="Carboxylesterase_B_AS"/>
</dbReference>
<dbReference type="SUPFAM" id="SSF53474">
    <property type="entry name" value="alpha/beta-Hydrolases"/>
    <property type="match status" value="1"/>
</dbReference>
<dbReference type="InterPro" id="IPR002018">
    <property type="entry name" value="CarbesteraseB"/>
</dbReference>
<dbReference type="GO" id="GO:0016787">
    <property type="term" value="F:hydrolase activity"/>
    <property type="evidence" value="ECO:0007669"/>
    <property type="project" value="UniProtKB-KW"/>
</dbReference>
<proteinExistence type="inferred from homology"/>
<dbReference type="Proteomes" id="UP000452235">
    <property type="component" value="Unassembled WGS sequence"/>
</dbReference>